<protein>
    <recommendedName>
        <fullName evidence="3">HNH endonuclease</fullName>
    </recommendedName>
</protein>
<evidence type="ECO:0000313" key="2">
    <source>
        <dbReference type="Proteomes" id="UP000030595"/>
    </source>
</evidence>
<gene>
    <name evidence="1" type="ORF">CD30_05940</name>
</gene>
<reference evidence="1 2" key="1">
    <citation type="submission" date="2014-02" db="EMBL/GenBank/DDBJ databases">
        <title>Draft genome sequence of Lysinibacillus massiliensis CCUG 49529.</title>
        <authorList>
            <person name="Zhang F."/>
            <person name="Wang G."/>
            <person name="Zhang L."/>
        </authorList>
    </citation>
    <scope>NUCLEOTIDE SEQUENCE [LARGE SCALE GENOMIC DNA]</scope>
    <source>
        <strain evidence="1 2">CCUG 49529</strain>
    </source>
</reference>
<dbReference type="EMBL" id="JPVQ01000007">
    <property type="protein sequence ID" value="KGR91356.1"/>
    <property type="molecule type" value="Genomic_DNA"/>
</dbReference>
<comment type="caution">
    <text evidence="1">The sequence shown here is derived from an EMBL/GenBank/DDBJ whole genome shotgun (WGS) entry which is preliminary data.</text>
</comment>
<dbReference type="OrthoDB" id="9770340at2"/>
<name>A0A0A3J369_9BACL</name>
<proteinExistence type="predicted"/>
<keyword evidence="2" id="KW-1185">Reference proteome</keyword>
<dbReference type="AlphaFoldDB" id="A0A0A3J369"/>
<dbReference type="Proteomes" id="UP000030595">
    <property type="component" value="Unassembled WGS sequence"/>
</dbReference>
<accession>A0A0A3J369</accession>
<evidence type="ECO:0008006" key="3">
    <source>
        <dbReference type="Google" id="ProtNLM"/>
    </source>
</evidence>
<dbReference type="RefSeq" id="WP_036173740.1">
    <property type="nucleotide sequence ID" value="NZ_AVCZ01000007.1"/>
</dbReference>
<organism evidence="1 2">
    <name type="scientific">Ureibacillus massiliensis 4400831 = CIP 108448 = CCUG 49529</name>
    <dbReference type="NCBI Taxonomy" id="1211035"/>
    <lineage>
        <taxon>Bacteria</taxon>
        <taxon>Bacillati</taxon>
        <taxon>Bacillota</taxon>
        <taxon>Bacilli</taxon>
        <taxon>Bacillales</taxon>
        <taxon>Caryophanaceae</taxon>
        <taxon>Ureibacillus</taxon>
    </lineage>
</organism>
<sequence>MLQHEKTKTCSKCKATKSIEEFSKDKSKKDGLTSACRECNIKREKKRRENGGDFTKEQKQATFEKYGSFCQICNSISNLQVDHRLPQNVCNPNTASIEDNAWILCKGCNIAKGTKILIEVIEIIPRKILGPMLLQEYAKPITQGSFDKVTVEIGRENYTEVKLK</sequence>
<evidence type="ECO:0000313" key="1">
    <source>
        <dbReference type="EMBL" id="KGR91356.1"/>
    </source>
</evidence>
<dbReference type="Gene3D" id="1.10.30.50">
    <property type="match status" value="1"/>
</dbReference>